<protein>
    <submittedName>
        <fullName evidence="1">Uncharacterized protein</fullName>
    </submittedName>
</protein>
<sequence length="179" mass="20175">MRPMDRRAIPLHRSILRVAAQPALKGIQARCLGVICFECKDTMEFLNPDARSLVGVFCDLLIDDFRESDIVRLDTHGTFEDYADFFLDKLSDDALLILSLVTWHFDASLHNLSTTLLPPPSLLLHFILSGNDEELCEILWGNYTQSSGRETSLEAFATKFKRLIGLITEGFLLCFLGPP</sequence>
<dbReference type="AlphaFoldDB" id="A0A9W5Z0P0"/>
<reference evidence="1" key="1">
    <citation type="submission" date="2022-07" db="EMBL/GenBank/DDBJ databases">
        <title>Taxonomy of Aspergillus series Nigri: significant species reduction supported by multi-species coalescent approaches.</title>
        <authorList>
            <person name="Bian C."/>
            <person name="Kusuya Y."/>
            <person name="Sklenar F."/>
            <person name="D'hooge E."/>
            <person name="Yaguchi T."/>
            <person name="Takahashi H."/>
            <person name="Hubka V."/>
        </authorList>
    </citation>
    <scope>NUCLEOTIDE SEQUENCE</scope>
    <source>
        <strain evidence="1">CBS 733.88</strain>
    </source>
</reference>
<accession>A0A9W5Z0P0</accession>
<organism evidence="1 2">
    <name type="scientific">Aspergillus brasiliensis</name>
    <dbReference type="NCBI Taxonomy" id="319629"/>
    <lineage>
        <taxon>Eukaryota</taxon>
        <taxon>Fungi</taxon>
        <taxon>Dikarya</taxon>
        <taxon>Ascomycota</taxon>
        <taxon>Pezizomycotina</taxon>
        <taxon>Eurotiomycetes</taxon>
        <taxon>Eurotiomycetidae</taxon>
        <taxon>Eurotiales</taxon>
        <taxon>Aspergillaceae</taxon>
        <taxon>Aspergillus</taxon>
        <taxon>Aspergillus subgen. Circumdati</taxon>
    </lineage>
</organism>
<dbReference type="EMBL" id="BROQ01000184">
    <property type="protein sequence ID" value="GKZ27133.1"/>
    <property type="molecule type" value="Genomic_DNA"/>
</dbReference>
<evidence type="ECO:0000313" key="2">
    <source>
        <dbReference type="Proteomes" id="UP001143548"/>
    </source>
</evidence>
<name>A0A9W5Z0P0_9EURO</name>
<proteinExistence type="predicted"/>
<evidence type="ECO:0000313" key="1">
    <source>
        <dbReference type="EMBL" id="GKZ27133.1"/>
    </source>
</evidence>
<dbReference type="Proteomes" id="UP001143548">
    <property type="component" value="Unassembled WGS sequence"/>
</dbReference>
<gene>
    <name evidence="1" type="ORF">AbraCBS73388_003773</name>
</gene>
<comment type="caution">
    <text evidence="1">The sequence shown here is derived from an EMBL/GenBank/DDBJ whole genome shotgun (WGS) entry which is preliminary data.</text>
</comment>